<gene>
    <name evidence="1" type="ORF">CDAR_571381</name>
</gene>
<evidence type="ECO:0000313" key="1">
    <source>
        <dbReference type="EMBL" id="GIY33956.1"/>
    </source>
</evidence>
<protein>
    <submittedName>
        <fullName evidence="1">Uncharacterized protein</fullName>
    </submittedName>
</protein>
<sequence>MKHEFRLKLPETTRPFLPYRGAWEGITKSSIQIFSTRSYPSLNAHVTYAVKSHAVSTVQRPLIHHYHDPCQDTLELRNGCSTAIRRTDQLTPCKSCLLLHDFIKI</sequence>
<name>A0AAV4SM88_9ARAC</name>
<proteinExistence type="predicted"/>
<evidence type="ECO:0000313" key="2">
    <source>
        <dbReference type="Proteomes" id="UP001054837"/>
    </source>
</evidence>
<comment type="caution">
    <text evidence="1">The sequence shown here is derived from an EMBL/GenBank/DDBJ whole genome shotgun (WGS) entry which is preliminary data.</text>
</comment>
<dbReference type="EMBL" id="BPLQ01007999">
    <property type="protein sequence ID" value="GIY33956.1"/>
    <property type="molecule type" value="Genomic_DNA"/>
</dbReference>
<reference evidence="1 2" key="1">
    <citation type="submission" date="2021-06" db="EMBL/GenBank/DDBJ databases">
        <title>Caerostris darwini draft genome.</title>
        <authorList>
            <person name="Kono N."/>
            <person name="Arakawa K."/>
        </authorList>
    </citation>
    <scope>NUCLEOTIDE SEQUENCE [LARGE SCALE GENOMIC DNA]</scope>
</reference>
<accession>A0AAV4SM88</accession>
<dbReference type="Proteomes" id="UP001054837">
    <property type="component" value="Unassembled WGS sequence"/>
</dbReference>
<keyword evidence="2" id="KW-1185">Reference proteome</keyword>
<organism evidence="1 2">
    <name type="scientific">Caerostris darwini</name>
    <dbReference type="NCBI Taxonomy" id="1538125"/>
    <lineage>
        <taxon>Eukaryota</taxon>
        <taxon>Metazoa</taxon>
        <taxon>Ecdysozoa</taxon>
        <taxon>Arthropoda</taxon>
        <taxon>Chelicerata</taxon>
        <taxon>Arachnida</taxon>
        <taxon>Araneae</taxon>
        <taxon>Araneomorphae</taxon>
        <taxon>Entelegynae</taxon>
        <taxon>Araneoidea</taxon>
        <taxon>Araneidae</taxon>
        <taxon>Caerostris</taxon>
    </lineage>
</organism>
<dbReference type="AlphaFoldDB" id="A0AAV4SM88"/>